<dbReference type="InterPro" id="IPR052421">
    <property type="entry name" value="PCW_Enzyme_Inhibitor"/>
</dbReference>
<feature type="compositionally biased region" description="Low complexity" evidence="4">
    <location>
        <begin position="55"/>
        <end position="96"/>
    </location>
</feature>
<comment type="caution">
    <text evidence="7">The sequence shown here is derived from an EMBL/GenBank/DDBJ whole genome shotgun (WGS) entry which is preliminary data.</text>
</comment>
<dbReference type="SMART" id="SM00856">
    <property type="entry name" value="PMEI"/>
    <property type="match status" value="1"/>
</dbReference>
<feature type="chain" id="PRO_5045031352" description="Pectinesterase inhibitor domain-containing protein" evidence="5">
    <location>
        <begin position="26"/>
        <end position="277"/>
    </location>
</feature>
<evidence type="ECO:0000259" key="6">
    <source>
        <dbReference type="SMART" id="SM00856"/>
    </source>
</evidence>
<sequence length="277" mass="29590">MEPQNNLRLLFISMCLVISINSARSRLAPDVSPSPSPILKMESTYTIASPPANAPSTYIQSSISESPSETPISSPKSDESYSVSSTSTSTPSTLSSSEFVQPAEFDDFSTTSLFSNSEDFSSKLQSVKSDPQVSKICDNTDHPPLCMATILPLLKGKANVESVLRVAVQAGGDYAKEALSVAKKLAEKPGTSPELLSTLKDCKDSYDTAVENFAKTTDAFATRDIGTMRSVLSAVITFVGDCEDEFAEMQSQSPLAGYAEKLTDMASNCLAIVSQMN</sequence>
<dbReference type="Proteomes" id="UP001318860">
    <property type="component" value="Unassembled WGS sequence"/>
</dbReference>
<dbReference type="SUPFAM" id="SSF101148">
    <property type="entry name" value="Plant invertase/pectin methylesterase inhibitor"/>
    <property type="match status" value="1"/>
</dbReference>
<keyword evidence="1 5" id="KW-0732">Signal</keyword>
<name>A0ABR0UIZ0_REHGL</name>
<evidence type="ECO:0000256" key="2">
    <source>
        <dbReference type="ARBA" id="ARBA00023157"/>
    </source>
</evidence>
<dbReference type="Gene3D" id="1.20.140.40">
    <property type="entry name" value="Invertase/pectin methylesterase inhibitor family protein"/>
    <property type="match status" value="1"/>
</dbReference>
<dbReference type="EMBL" id="JABTTQ020000011">
    <property type="protein sequence ID" value="KAK6146231.1"/>
    <property type="molecule type" value="Genomic_DNA"/>
</dbReference>
<protein>
    <recommendedName>
        <fullName evidence="6">Pectinesterase inhibitor domain-containing protein</fullName>
    </recommendedName>
</protein>
<dbReference type="InterPro" id="IPR006501">
    <property type="entry name" value="Pectinesterase_inhib_dom"/>
</dbReference>
<reference evidence="7" key="2">
    <citation type="submission" date="2024-01" db="EMBL/GenBank/DDBJ databases">
        <authorList>
            <person name="Ma L."/>
        </authorList>
    </citation>
    <scope>NUCLEOTIDE SEQUENCE</scope>
    <source>
        <strain evidence="7">DH-2019</strain>
        <tissue evidence="7">Leaves</tissue>
    </source>
</reference>
<dbReference type="InterPro" id="IPR035513">
    <property type="entry name" value="Invertase/methylesterase_inhib"/>
</dbReference>
<dbReference type="NCBIfam" id="TIGR01614">
    <property type="entry name" value="PME_inhib"/>
    <property type="match status" value="1"/>
</dbReference>
<evidence type="ECO:0000256" key="1">
    <source>
        <dbReference type="ARBA" id="ARBA00022729"/>
    </source>
</evidence>
<gene>
    <name evidence="8" type="ORF">DH2020_020100</name>
    <name evidence="7" type="ORF">DH2020_043672</name>
</gene>
<dbReference type="PANTHER" id="PTHR36710">
    <property type="entry name" value="PECTINESTERASE INHIBITOR-LIKE"/>
    <property type="match status" value="1"/>
</dbReference>
<evidence type="ECO:0000313" key="9">
    <source>
        <dbReference type="Proteomes" id="UP001318860"/>
    </source>
</evidence>
<evidence type="ECO:0000313" key="8">
    <source>
        <dbReference type="EMBL" id="KAK6146231.1"/>
    </source>
</evidence>
<evidence type="ECO:0000256" key="4">
    <source>
        <dbReference type="SAM" id="MobiDB-lite"/>
    </source>
</evidence>
<dbReference type="EMBL" id="JABTTQ020002679">
    <property type="protein sequence ID" value="KAK6122589.1"/>
    <property type="molecule type" value="Genomic_DNA"/>
</dbReference>
<dbReference type="CDD" id="cd15800">
    <property type="entry name" value="PMEI-like_2"/>
    <property type="match status" value="1"/>
</dbReference>
<keyword evidence="9" id="KW-1185">Reference proteome</keyword>
<dbReference type="PANTHER" id="PTHR36710:SF18">
    <property type="entry name" value="PECTINESTERASE INHIBITOR 5-RELATED"/>
    <property type="match status" value="1"/>
</dbReference>
<accession>A0ABR0UIZ0</accession>
<feature type="domain" description="Pectinesterase inhibitor" evidence="6">
    <location>
        <begin position="128"/>
        <end position="272"/>
    </location>
</feature>
<keyword evidence="2" id="KW-1015">Disulfide bond</keyword>
<dbReference type="Pfam" id="PF04043">
    <property type="entry name" value="PMEI"/>
    <property type="match status" value="1"/>
</dbReference>
<evidence type="ECO:0000256" key="5">
    <source>
        <dbReference type="SAM" id="SignalP"/>
    </source>
</evidence>
<evidence type="ECO:0000313" key="7">
    <source>
        <dbReference type="EMBL" id="KAK6122589.1"/>
    </source>
</evidence>
<reference evidence="7 9" key="1">
    <citation type="journal article" date="2021" name="Comput. Struct. Biotechnol. J.">
        <title>De novo genome assembly of the potent medicinal plant Rehmannia glutinosa using nanopore technology.</title>
        <authorList>
            <person name="Ma L."/>
            <person name="Dong C."/>
            <person name="Song C."/>
            <person name="Wang X."/>
            <person name="Zheng X."/>
            <person name="Niu Y."/>
            <person name="Chen S."/>
            <person name="Feng W."/>
        </authorList>
    </citation>
    <scope>NUCLEOTIDE SEQUENCE [LARGE SCALE GENOMIC DNA]</scope>
    <source>
        <strain evidence="7">DH-2019</strain>
    </source>
</reference>
<proteinExistence type="inferred from homology"/>
<feature type="region of interest" description="Disordered" evidence="4">
    <location>
        <begin position="50"/>
        <end position="96"/>
    </location>
</feature>
<organism evidence="7 9">
    <name type="scientific">Rehmannia glutinosa</name>
    <name type="common">Chinese foxglove</name>
    <dbReference type="NCBI Taxonomy" id="99300"/>
    <lineage>
        <taxon>Eukaryota</taxon>
        <taxon>Viridiplantae</taxon>
        <taxon>Streptophyta</taxon>
        <taxon>Embryophyta</taxon>
        <taxon>Tracheophyta</taxon>
        <taxon>Spermatophyta</taxon>
        <taxon>Magnoliopsida</taxon>
        <taxon>eudicotyledons</taxon>
        <taxon>Gunneridae</taxon>
        <taxon>Pentapetalae</taxon>
        <taxon>asterids</taxon>
        <taxon>lamiids</taxon>
        <taxon>Lamiales</taxon>
        <taxon>Orobanchaceae</taxon>
        <taxon>Rehmannieae</taxon>
        <taxon>Rehmannia</taxon>
    </lineage>
</organism>
<comment type="similarity">
    <text evidence="3">Belongs to the PMEI family.</text>
</comment>
<evidence type="ECO:0000256" key="3">
    <source>
        <dbReference type="ARBA" id="ARBA00038471"/>
    </source>
</evidence>
<feature type="signal peptide" evidence="5">
    <location>
        <begin position="1"/>
        <end position="25"/>
    </location>
</feature>